<dbReference type="HOGENOM" id="CLU_3395261_0_0_10"/>
<evidence type="ECO:0000313" key="2">
    <source>
        <dbReference type="Proteomes" id="UP000018901"/>
    </source>
</evidence>
<name>W0EX61_9BACT</name>
<reference evidence="1 2" key="1">
    <citation type="submission" date="2013-12" db="EMBL/GenBank/DDBJ databases">
        <authorList>
            <consortium name="DOE Joint Genome Institute"/>
            <person name="Eisen J."/>
            <person name="Huntemann M."/>
            <person name="Han J."/>
            <person name="Chen A."/>
            <person name="Kyrpides N."/>
            <person name="Mavromatis K."/>
            <person name="Markowitz V."/>
            <person name="Palaniappan K."/>
            <person name="Ivanova N."/>
            <person name="Schaumberg A."/>
            <person name="Pati A."/>
            <person name="Liolios K."/>
            <person name="Nordberg H.P."/>
            <person name="Cantor M.N."/>
            <person name="Hua S.X."/>
            <person name="Woyke T."/>
        </authorList>
    </citation>
    <scope>NUCLEOTIDE SEQUENCE [LARGE SCALE GENOMIC DNA]</scope>
    <source>
        <strain evidence="2">DSM 18177</strain>
    </source>
</reference>
<protein>
    <submittedName>
        <fullName evidence="1">Uncharacterized protein</fullName>
    </submittedName>
</protein>
<dbReference type="EMBL" id="CP007034">
    <property type="protein sequence ID" value="AHF13779.1"/>
    <property type="molecule type" value="Genomic_DNA"/>
</dbReference>
<organism evidence="1 2">
    <name type="scientific">Barnesiella viscericola DSM 18177</name>
    <dbReference type="NCBI Taxonomy" id="880074"/>
    <lineage>
        <taxon>Bacteria</taxon>
        <taxon>Pseudomonadati</taxon>
        <taxon>Bacteroidota</taxon>
        <taxon>Bacteroidia</taxon>
        <taxon>Bacteroidales</taxon>
        <taxon>Barnesiellaceae</taxon>
        <taxon>Barnesiella</taxon>
    </lineage>
</organism>
<evidence type="ECO:0000313" key="1">
    <source>
        <dbReference type="EMBL" id="AHF13779.1"/>
    </source>
</evidence>
<keyword evidence="2" id="KW-1185">Reference proteome</keyword>
<accession>W0EX61</accession>
<dbReference type="Proteomes" id="UP000018901">
    <property type="component" value="Chromosome"/>
</dbReference>
<dbReference type="KEGG" id="bvs:BARVI_06415"/>
<sequence length="31" mass="3603">MVYALLGLVQRYAKSSEEATALKFFHLIFQK</sequence>
<proteinExistence type="predicted"/>
<gene>
    <name evidence="1" type="ORF">BARVI_06415</name>
</gene>
<dbReference type="AlphaFoldDB" id="W0EX61"/>